<organism evidence="2 3">
    <name type="scientific">Candolleomyces eurysporus</name>
    <dbReference type="NCBI Taxonomy" id="2828524"/>
    <lineage>
        <taxon>Eukaryota</taxon>
        <taxon>Fungi</taxon>
        <taxon>Dikarya</taxon>
        <taxon>Basidiomycota</taxon>
        <taxon>Agaricomycotina</taxon>
        <taxon>Agaricomycetes</taxon>
        <taxon>Agaricomycetidae</taxon>
        <taxon>Agaricales</taxon>
        <taxon>Agaricineae</taxon>
        <taxon>Psathyrellaceae</taxon>
        <taxon>Candolleomyces</taxon>
    </lineage>
</organism>
<feature type="region of interest" description="Disordered" evidence="1">
    <location>
        <begin position="1"/>
        <end position="22"/>
    </location>
</feature>
<comment type="caution">
    <text evidence="2">The sequence shown here is derived from an EMBL/GenBank/DDBJ whole genome shotgun (WGS) entry which is preliminary data.</text>
</comment>
<feature type="region of interest" description="Disordered" evidence="1">
    <location>
        <begin position="62"/>
        <end position="134"/>
    </location>
</feature>
<dbReference type="Proteomes" id="UP001140091">
    <property type="component" value="Unassembled WGS sequence"/>
</dbReference>
<proteinExistence type="predicted"/>
<evidence type="ECO:0000313" key="3">
    <source>
        <dbReference type="Proteomes" id="UP001140091"/>
    </source>
</evidence>
<dbReference type="AlphaFoldDB" id="A0A9W8MKY8"/>
<feature type="non-terminal residue" evidence="2">
    <location>
        <position position="213"/>
    </location>
</feature>
<reference evidence="2" key="1">
    <citation type="submission" date="2022-06" db="EMBL/GenBank/DDBJ databases">
        <title>Genome Sequence of Candolleomyces eurysporus.</title>
        <authorList>
            <person name="Buettner E."/>
        </authorList>
    </citation>
    <scope>NUCLEOTIDE SEQUENCE</scope>
    <source>
        <strain evidence="2">VTCC 930004</strain>
    </source>
</reference>
<feature type="compositionally biased region" description="Polar residues" evidence="1">
    <location>
        <begin position="1"/>
        <end position="15"/>
    </location>
</feature>
<accession>A0A9W8MKY8</accession>
<gene>
    <name evidence="2" type="ORF">H1R20_g4225</name>
</gene>
<dbReference type="OrthoDB" id="3362250at2759"/>
<feature type="compositionally biased region" description="Polar residues" evidence="1">
    <location>
        <begin position="113"/>
        <end position="134"/>
    </location>
</feature>
<evidence type="ECO:0000256" key="1">
    <source>
        <dbReference type="SAM" id="MobiDB-lite"/>
    </source>
</evidence>
<name>A0A9W8MKY8_9AGAR</name>
<sequence>MTASSTLYPTQQGVTPQVPAAQESALSSLFSKALNLLKSQTTTVSAGTSFLLTRIPPAPRFAVDPTVSPPPPYTSSASLPLKSPSSSSSSSASATAESPTTPTATSYTNTPSRSIPPTTVQPSPGAQRTSVLSGYHQQTSISSASLQAPLPPPLLTFTDTTPYLTVHASQGILEVREDELRMTGVDKAFWVCVGLVYWGYMADREGWVWAGEE</sequence>
<keyword evidence="3" id="KW-1185">Reference proteome</keyword>
<feature type="compositionally biased region" description="Low complexity" evidence="1">
    <location>
        <begin position="74"/>
        <end position="112"/>
    </location>
</feature>
<protein>
    <submittedName>
        <fullName evidence="2">Uncharacterized protein</fullName>
    </submittedName>
</protein>
<dbReference type="EMBL" id="JANBPK010000757">
    <property type="protein sequence ID" value="KAJ2932858.1"/>
    <property type="molecule type" value="Genomic_DNA"/>
</dbReference>
<evidence type="ECO:0000313" key="2">
    <source>
        <dbReference type="EMBL" id="KAJ2932858.1"/>
    </source>
</evidence>